<keyword evidence="2" id="KW-0472">Membrane</keyword>
<protein>
    <recommendedName>
        <fullName evidence="5">Late embryogenesis abundant protein LEA-2 subgroup domain-containing protein</fullName>
    </recommendedName>
</protein>
<dbReference type="InterPro" id="IPR055301">
    <property type="entry name" value="Lea14-like_2"/>
</dbReference>
<dbReference type="EMBL" id="JAVYJV010000005">
    <property type="protein sequence ID" value="KAK4370231.1"/>
    <property type="molecule type" value="Genomic_DNA"/>
</dbReference>
<feature type="compositionally biased region" description="Low complexity" evidence="1">
    <location>
        <begin position="52"/>
        <end position="66"/>
    </location>
</feature>
<reference evidence="3" key="1">
    <citation type="submission" date="2023-12" db="EMBL/GenBank/DDBJ databases">
        <title>Genome assembly of Anisodus tanguticus.</title>
        <authorList>
            <person name="Wang Y.-J."/>
        </authorList>
    </citation>
    <scope>NUCLEOTIDE SEQUENCE</scope>
    <source>
        <strain evidence="3">KB-2021</strain>
        <tissue evidence="3">Leaf</tissue>
    </source>
</reference>
<accession>A0AAE1SIC0</accession>
<keyword evidence="2" id="KW-0812">Transmembrane</keyword>
<gene>
    <name evidence="3" type="ORF">RND71_009706</name>
</gene>
<name>A0AAE1SIC0_9SOLA</name>
<evidence type="ECO:0000313" key="3">
    <source>
        <dbReference type="EMBL" id="KAK4370231.1"/>
    </source>
</evidence>
<dbReference type="PANTHER" id="PTHR31852">
    <property type="entry name" value="LATE EMBRYOGENESIS ABUNDANT (LEA) HYDROXYPROLINE-RICH GLYCOPROTEIN FAMILY"/>
    <property type="match status" value="1"/>
</dbReference>
<feature type="region of interest" description="Disordered" evidence="1">
    <location>
        <begin position="1"/>
        <end position="66"/>
    </location>
</feature>
<proteinExistence type="predicted"/>
<keyword evidence="4" id="KW-1185">Reference proteome</keyword>
<organism evidence="3 4">
    <name type="scientific">Anisodus tanguticus</name>
    <dbReference type="NCBI Taxonomy" id="243964"/>
    <lineage>
        <taxon>Eukaryota</taxon>
        <taxon>Viridiplantae</taxon>
        <taxon>Streptophyta</taxon>
        <taxon>Embryophyta</taxon>
        <taxon>Tracheophyta</taxon>
        <taxon>Spermatophyta</taxon>
        <taxon>Magnoliopsida</taxon>
        <taxon>eudicotyledons</taxon>
        <taxon>Gunneridae</taxon>
        <taxon>Pentapetalae</taxon>
        <taxon>asterids</taxon>
        <taxon>lamiids</taxon>
        <taxon>Solanales</taxon>
        <taxon>Solanaceae</taxon>
        <taxon>Solanoideae</taxon>
        <taxon>Hyoscyameae</taxon>
        <taxon>Anisodus</taxon>
    </lineage>
</organism>
<feature type="transmembrane region" description="Helical" evidence="2">
    <location>
        <begin position="105"/>
        <end position="126"/>
    </location>
</feature>
<keyword evidence="2" id="KW-1133">Transmembrane helix</keyword>
<dbReference type="AlphaFoldDB" id="A0AAE1SIC0"/>
<evidence type="ECO:0000256" key="2">
    <source>
        <dbReference type="SAM" id="Phobius"/>
    </source>
</evidence>
<feature type="compositionally biased region" description="Polar residues" evidence="1">
    <location>
        <begin position="41"/>
        <end position="51"/>
    </location>
</feature>
<sequence>MNGLDNGSPETSSSSTTSPKAQVYYVQSPSRDSQDDADKSLISSMQNTPIDSPSHSSSYGRHSSRESSSSRLSVNWYRRRSSKGWQQCPVIQEDNHHIDPAYSRACLFFIALFAFGALFCFIMWGASTPYQPHITIKALRVHNFYFGQGADRTGVPTKLLTVNCSVTMAIHNPATFFGIYVSSNPVNLFFSDIKVATGQLDKYYQPKKSRRDMSVNLDGRRVPLYGAGVALVESDGRDGVPLKLDFEILSKGYIVGKLVKTKHRKHVSCSFFISSRSMNEVKFKQDSCSFD</sequence>
<dbReference type="Proteomes" id="UP001291623">
    <property type="component" value="Unassembled WGS sequence"/>
</dbReference>
<evidence type="ECO:0000313" key="4">
    <source>
        <dbReference type="Proteomes" id="UP001291623"/>
    </source>
</evidence>
<comment type="caution">
    <text evidence="3">The sequence shown here is derived from an EMBL/GenBank/DDBJ whole genome shotgun (WGS) entry which is preliminary data.</text>
</comment>
<evidence type="ECO:0000256" key="1">
    <source>
        <dbReference type="SAM" id="MobiDB-lite"/>
    </source>
</evidence>
<evidence type="ECO:0008006" key="5">
    <source>
        <dbReference type="Google" id="ProtNLM"/>
    </source>
</evidence>